<dbReference type="Proteomes" id="UP000050761">
    <property type="component" value="Unassembled WGS sequence"/>
</dbReference>
<dbReference type="EMBL" id="UZAH01027108">
    <property type="protein sequence ID" value="VDO88629.1"/>
    <property type="molecule type" value="Genomic_DNA"/>
</dbReference>
<dbReference type="WBParaSite" id="HPBE_0001144501-mRNA-1">
    <property type="protein sequence ID" value="HPBE_0001144501-mRNA-1"/>
    <property type="gene ID" value="HPBE_0001144501"/>
</dbReference>
<dbReference type="AlphaFoldDB" id="A0A183FTM7"/>
<protein>
    <submittedName>
        <fullName evidence="3">Type II toxin-antitoxin system prevent-host-death family antitoxin</fullName>
    </submittedName>
</protein>
<reference evidence="3" key="2">
    <citation type="submission" date="2019-09" db="UniProtKB">
        <authorList>
            <consortium name="WormBaseParasite"/>
        </authorList>
    </citation>
    <scope>IDENTIFICATION</scope>
</reference>
<accession>A0A3P7ZEF8</accession>
<organism evidence="2 3">
    <name type="scientific">Heligmosomoides polygyrus</name>
    <name type="common">Parasitic roundworm</name>
    <dbReference type="NCBI Taxonomy" id="6339"/>
    <lineage>
        <taxon>Eukaryota</taxon>
        <taxon>Metazoa</taxon>
        <taxon>Ecdysozoa</taxon>
        <taxon>Nematoda</taxon>
        <taxon>Chromadorea</taxon>
        <taxon>Rhabditida</taxon>
        <taxon>Rhabditina</taxon>
        <taxon>Rhabditomorpha</taxon>
        <taxon>Strongyloidea</taxon>
        <taxon>Heligmosomidae</taxon>
        <taxon>Heligmosomoides</taxon>
    </lineage>
</organism>
<proteinExistence type="predicted"/>
<sequence>MCDTTYVVVVMHQLRSAVDRHNRGRGVNHRADSQRSLVSPAATVGGRALAGIRPDSRVVVVSESGAPVVAIASQTKMHDSRDWIDSIGLSTPQQLHGGKRCLSVAGSQILAFCRRAGGQSMTAGWTSR</sequence>
<keyword evidence="2" id="KW-1185">Reference proteome</keyword>
<name>A0A183FTM7_HELPZ</name>
<gene>
    <name evidence="1" type="ORF">HPBE_LOCUS11446</name>
</gene>
<accession>A0A183FTM7</accession>
<evidence type="ECO:0000313" key="1">
    <source>
        <dbReference type="EMBL" id="VDO88629.1"/>
    </source>
</evidence>
<evidence type="ECO:0000313" key="3">
    <source>
        <dbReference type="WBParaSite" id="HPBE_0001144501-mRNA-1"/>
    </source>
</evidence>
<evidence type="ECO:0000313" key="2">
    <source>
        <dbReference type="Proteomes" id="UP000050761"/>
    </source>
</evidence>
<reference evidence="1 2" key="1">
    <citation type="submission" date="2018-11" db="EMBL/GenBank/DDBJ databases">
        <authorList>
            <consortium name="Pathogen Informatics"/>
        </authorList>
    </citation>
    <scope>NUCLEOTIDE SEQUENCE [LARGE SCALE GENOMIC DNA]</scope>
</reference>